<name>A0AAV0DZF8_9ASTE</name>
<evidence type="ECO:0000256" key="1">
    <source>
        <dbReference type="SAM" id="MobiDB-lite"/>
    </source>
</evidence>
<protein>
    <submittedName>
        <fullName evidence="2">Uncharacterized protein</fullName>
    </submittedName>
</protein>
<dbReference type="EMBL" id="CAMAPF010000155">
    <property type="protein sequence ID" value="CAH9109641.1"/>
    <property type="molecule type" value="Genomic_DNA"/>
</dbReference>
<reference evidence="2" key="1">
    <citation type="submission" date="2022-07" db="EMBL/GenBank/DDBJ databases">
        <authorList>
            <person name="Macas J."/>
            <person name="Novak P."/>
            <person name="Neumann P."/>
        </authorList>
    </citation>
    <scope>NUCLEOTIDE SEQUENCE</scope>
</reference>
<proteinExistence type="predicted"/>
<evidence type="ECO:0000313" key="2">
    <source>
        <dbReference type="EMBL" id="CAH9109641.1"/>
    </source>
</evidence>
<accession>A0AAV0DZF8</accession>
<dbReference type="AlphaFoldDB" id="A0AAV0DZF8"/>
<gene>
    <name evidence="2" type="ORF">CEPIT_LOCUS18864</name>
</gene>
<feature type="region of interest" description="Disordered" evidence="1">
    <location>
        <begin position="1"/>
        <end position="40"/>
    </location>
</feature>
<feature type="compositionally biased region" description="Polar residues" evidence="1">
    <location>
        <begin position="19"/>
        <end position="39"/>
    </location>
</feature>
<dbReference type="Proteomes" id="UP001152523">
    <property type="component" value="Unassembled WGS sequence"/>
</dbReference>
<evidence type="ECO:0000313" key="3">
    <source>
        <dbReference type="Proteomes" id="UP001152523"/>
    </source>
</evidence>
<sequence>MRPNYSSREHLQKYHEGSTKSASNTSSVPSNGGSVTPNNAKFGKRKWHLELLARRLLAQLPKYMQNTCGELWRESITVRFPCHQAGPSLFGTWEKVEDIKMKHYYFEKV</sequence>
<feature type="compositionally biased region" description="Basic and acidic residues" evidence="1">
    <location>
        <begin position="7"/>
        <end position="18"/>
    </location>
</feature>
<comment type="caution">
    <text evidence="2">The sequence shown here is derived from an EMBL/GenBank/DDBJ whole genome shotgun (WGS) entry which is preliminary data.</text>
</comment>
<organism evidence="2 3">
    <name type="scientific">Cuscuta epithymum</name>
    <dbReference type="NCBI Taxonomy" id="186058"/>
    <lineage>
        <taxon>Eukaryota</taxon>
        <taxon>Viridiplantae</taxon>
        <taxon>Streptophyta</taxon>
        <taxon>Embryophyta</taxon>
        <taxon>Tracheophyta</taxon>
        <taxon>Spermatophyta</taxon>
        <taxon>Magnoliopsida</taxon>
        <taxon>eudicotyledons</taxon>
        <taxon>Gunneridae</taxon>
        <taxon>Pentapetalae</taxon>
        <taxon>asterids</taxon>
        <taxon>lamiids</taxon>
        <taxon>Solanales</taxon>
        <taxon>Convolvulaceae</taxon>
        <taxon>Cuscuteae</taxon>
        <taxon>Cuscuta</taxon>
        <taxon>Cuscuta subgen. Cuscuta</taxon>
    </lineage>
</organism>
<keyword evidence="3" id="KW-1185">Reference proteome</keyword>